<evidence type="ECO:0000313" key="1">
    <source>
        <dbReference type="EMBL" id="NEI52725.1"/>
    </source>
</evidence>
<proteinExistence type="predicted"/>
<organism evidence="1 2">
    <name type="scientific">Rhizobium ruizarguesonis</name>
    <dbReference type="NCBI Taxonomy" id="2081791"/>
    <lineage>
        <taxon>Bacteria</taxon>
        <taxon>Pseudomonadati</taxon>
        <taxon>Pseudomonadota</taxon>
        <taxon>Alphaproteobacteria</taxon>
        <taxon>Hyphomicrobiales</taxon>
        <taxon>Rhizobiaceae</taxon>
        <taxon>Rhizobium/Agrobacterium group</taxon>
        <taxon>Rhizobium</taxon>
    </lineage>
</organism>
<dbReference type="Proteomes" id="UP000661163">
    <property type="component" value="Unassembled WGS sequence"/>
</dbReference>
<dbReference type="EMBL" id="WUFC01000046">
    <property type="protein sequence ID" value="NEI52725.1"/>
    <property type="molecule type" value="Genomic_DNA"/>
</dbReference>
<evidence type="ECO:0000313" key="2">
    <source>
        <dbReference type="Proteomes" id="UP000661163"/>
    </source>
</evidence>
<dbReference type="AlphaFoldDB" id="A0AAE5C6B1"/>
<comment type="caution">
    <text evidence="1">The sequence shown here is derived from an EMBL/GenBank/DDBJ whole genome shotgun (WGS) entry which is preliminary data.</text>
</comment>
<reference evidence="1 2" key="1">
    <citation type="submission" date="2019-12" db="EMBL/GenBank/DDBJ databases">
        <title>Rhizobium genotypes associated with high levels of biological nitrogen fixation by grain legumes in a temperate-maritime cropping system.</title>
        <authorList>
            <person name="Maluk M."/>
            <person name="Francesc Ferrando Molina F."/>
            <person name="Lopez Del Egido L."/>
            <person name="Lafos M."/>
            <person name="Langarica-Fuentes A."/>
            <person name="Gebre Yohannes G."/>
            <person name="Young M.W."/>
            <person name="Martin P."/>
            <person name="Gantlett R."/>
            <person name="Kenicer G."/>
            <person name="Hawes C."/>
            <person name="Begg G.S."/>
            <person name="Quilliam R.S."/>
            <person name="Squire G.R."/>
            <person name="Poole P.S."/>
            <person name="Young P.W."/>
            <person name="Iannetta P.M."/>
            <person name="James E.K."/>
        </authorList>
    </citation>
    <scope>NUCLEOTIDE SEQUENCE [LARGE SCALE GENOMIC DNA]</scope>
    <source>
        <strain evidence="1 2">JHI985</strain>
    </source>
</reference>
<sequence>MTTIYRTSGAWGAGKGSNLTAAEVDENFYGHEQRIGDLETSPTEPNQIANIIQTGDTITIVMEDATTFGPFTLPRSLQRPTQTLAVTGTSLTPAVEQSSYYFRCTNAAGCAIEIPANADEAFLIDAEIHFRQCGAGALTFAGGIGVTLNIPEGFLAETAILGAVVTAKKVATNAWDLFGLLAQETTA</sequence>
<accession>A0AAE5C6B1</accession>
<protein>
    <submittedName>
        <fullName evidence="1">Uncharacterized protein</fullName>
    </submittedName>
</protein>
<name>A0AAE5C6B1_9HYPH</name>
<gene>
    <name evidence="1" type="ORF">GR217_34465</name>
</gene>
<dbReference type="RefSeq" id="WP_164566571.1">
    <property type="nucleotide sequence ID" value="NZ_WUFC01000046.1"/>
</dbReference>